<reference evidence="2" key="2">
    <citation type="submission" date="2023-06" db="EMBL/GenBank/DDBJ databases">
        <authorList>
            <consortium name="Lawrence Berkeley National Laboratory"/>
            <person name="Haridas S."/>
            <person name="Hensen N."/>
            <person name="Bonometti L."/>
            <person name="Westerberg I."/>
            <person name="Brannstrom I.O."/>
            <person name="Guillou S."/>
            <person name="Cros-Aarteil S."/>
            <person name="Calhoun S."/>
            <person name="Kuo A."/>
            <person name="Mondo S."/>
            <person name="Pangilinan J."/>
            <person name="Riley R."/>
            <person name="Labutti K."/>
            <person name="Andreopoulos B."/>
            <person name="Lipzen A."/>
            <person name="Chen C."/>
            <person name="Yanf M."/>
            <person name="Daum C."/>
            <person name="Ng V."/>
            <person name="Clum A."/>
            <person name="Steindorff A."/>
            <person name="Ohm R."/>
            <person name="Martin F."/>
            <person name="Silar P."/>
            <person name="Natvig D."/>
            <person name="Lalanne C."/>
            <person name="Gautier V."/>
            <person name="Ament-Velasquez S.L."/>
            <person name="Kruys A."/>
            <person name="Hutchinson M.I."/>
            <person name="Powell A.J."/>
            <person name="Barry K."/>
            <person name="Miller A.N."/>
            <person name="Grigoriev I.V."/>
            <person name="Debuchy R."/>
            <person name="Gladieux P."/>
            <person name="Thoren M.H."/>
            <person name="Johannesson H."/>
        </authorList>
    </citation>
    <scope>NUCLEOTIDE SEQUENCE</scope>
    <source>
        <strain evidence="2">CBS 168.71</strain>
    </source>
</reference>
<dbReference type="EMBL" id="JAUEPN010000006">
    <property type="protein sequence ID" value="KAK3293750.1"/>
    <property type="molecule type" value="Genomic_DNA"/>
</dbReference>
<feature type="signal peptide" evidence="1">
    <location>
        <begin position="1"/>
        <end position="30"/>
    </location>
</feature>
<dbReference type="GeneID" id="87836505"/>
<evidence type="ECO:0000256" key="1">
    <source>
        <dbReference type="SAM" id="SignalP"/>
    </source>
</evidence>
<dbReference type="RefSeq" id="XP_062657264.1">
    <property type="nucleotide sequence ID" value="XM_062799557.1"/>
</dbReference>
<feature type="chain" id="PRO_5042025077" description="Secreted protein" evidence="1">
    <location>
        <begin position="31"/>
        <end position="105"/>
    </location>
</feature>
<accession>A0AAE0LQP8</accession>
<organism evidence="2 3">
    <name type="scientific">Chaetomium fimeti</name>
    <dbReference type="NCBI Taxonomy" id="1854472"/>
    <lineage>
        <taxon>Eukaryota</taxon>
        <taxon>Fungi</taxon>
        <taxon>Dikarya</taxon>
        <taxon>Ascomycota</taxon>
        <taxon>Pezizomycotina</taxon>
        <taxon>Sordariomycetes</taxon>
        <taxon>Sordariomycetidae</taxon>
        <taxon>Sordariales</taxon>
        <taxon>Chaetomiaceae</taxon>
        <taxon>Chaetomium</taxon>
    </lineage>
</organism>
<comment type="caution">
    <text evidence="2">The sequence shown here is derived from an EMBL/GenBank/DDBJ whole genome shotgun (WGS) entry which is preliminary data.</text>
</comment>
<dbReference type="Proteomes" id="UP001278766">
    <property type="component" value="Unassembled WGS sequence"/>
</dbReference>
<sequence length="105" mass="11426">MIVPVRAPMVAFFFLSFSFLFPALFGGSATQYPELEYPASSSTLAFGGLEPDTFPSTVLRMRTLQQLDHNPQFAACSACDATIGLSLASRGTDQRKKVEMLIAQT</sequence>
<protein>
    <recommendedName>
        <fullName evidence="4">Secreted protein</fullName>
    </recommendedName>
</protein>
<evidence type="ECO:0000313" key="2">
    <source>
        <dbReference type="EMBL" id="KAK3293750.1"/>
    </source>
</evidence>
<keyword evidence="1" id="KW-0732">Signal</keyword>
<name>A0AAE0LQP8_9PEZI</name>
<proteinExistence type="predicted"/>
<evidence type="ECO:0008006" key="4">
    <source>
        <dbReference type="Google" id="ProtNLM"/>
    </source>
</evidence>
<dbReference type="AlphaFoldDB" id="A0AAE0LQP8"/>
<reference evidence="2" key="1">
    <citation type="journal article" date="2023" name="Mol. Phylogenet. Evol.">
        <title>Genome-scale phylogeny and comparative genomics of the fungal order Sordariales.</title>
        <authorList>
            <person name="Hensen N."/>
            <person name="Bonometti L."/>
            <person name="Westerberg I."/>
            <person name="Brannstrom I.O."/>
            <person name="Guillou S."/>
            <person name="Cros-Aarteil S."/>
            <person name="Calhoun S."/>
            <person name="Haridas S."/>
            <person name="Kuo A."/>
            <person name="Mondo S."/>
            <person name="Pangilinan J."/>
            <person name="Riley R."/>
            <person name="LaButti K."/>
            <person name="Andreopoulos B."/>
            <person name="Lipzen A."/>
            <person name="Chen C."/>
            <person name="Yan M."/>
            <person name="Daum C."/>
            <person name="Ng V."/>
            <person name="Clum A."/>
            <person name="Steindorff A."/>
            <person name="Ohm R.A."/>
            <person name="Martin F."/>
            <person name="Silar P."/>
            <person name="Natvig D.O."/>
            <person name="Lalanne C."/>
            <person name="Gautier V."/>
            <person name="Ament-Velasquez S.L."/>
            <person name="Kruys A."/>
            <person name="Hutchinson M.I."/>
            <person name="Powell A.J."/>
            <person name="Barry K."/>
            <person name="Miller A.N."/>
            <person name="Grigoriev I.V."/>
            <person name="Debuchy R."/>
            <person name="Gladieux P."/>
            <person name="Hiltunen Thoren M."/>
            <person name="Johannesson H."/>
        </authorList>
    </citation>
    <scope>NUCLEOTIDE SEQUENCE</scope>
    <source>
        <strain evidence="2">CBS 168.71</strain>
    </source>
</reference>
<gene>
    <name evidence="2" type="ORF">B0H64DRAFT_219329</name>
</gene>
<evidence type="ECO:0000313" key="3">
    <source>
        <dbReference type="Proteomes" id="UP001278766"/>
    </source>
</evidence>
<keyword evidence="3" id="KW-1185">Reference proteome</keyword>